<feature type="non-terminal residue" evidence="1">
    <location>
        <position position="73"/>
    </location>
</feature>
<reference evidence="2" key="1">
    <citation type="submission" date="2018-09" db="EMBL/GenBank/DDBJ databases">
        <authorList>
            <person name="Livingstone P.G."/>
            <person name="Whitworth D.E."/>
        </authorList>
    </citation>
    <scope>NUCLEOTIDE SEQUENCE [LARGE SCALE GENOMIC DNA]</scope>
    <source>
        <strain evidence="2">CA054A</strain>
    </source>
</reference>
<sequence length="73" mass="7645">MSTALQQLEHTYADAVPDLVVAWAAAPVRDPAVVVRNDALARDLGLDPEALRADGLLTGTVPEGVQTVAMAYS</sequence>
<keyword evidence="2" id="KW-1185">Reference proteome</keyword>
<gene>
    <name evidence="1" type="ORF">D7V88_42455</name>
</gene>
<evidence type="ECO:0000313" key="1">
    <source>
        <dbReference type="EMBL" id="RKG63226.1"/>
    </source>
</evidence>
<dbReference type="AlphaFoldDB" id="A0A3A8GZ21"/>
<accession>A0A3A8GZ21</accession>
<proteinExistence type="predicted"/>
<comment type="caution">
    <text evidence="1">The sequence shown here is derived from an EMBL/GenBank/DDBJ whole genome shotgun (WGS) entry which is preliminary data.</text>
</comment>
<dbReference type="EMBL" id="RAVZ01000848">
    <property type="protein sequence ID" value="RKG63226.1"/>
    <property type="molecule type" value="Genomic_DNA"/>
</dbReference>
<protein>
    <submittedName>
        <fullName evidence="1">Uncharacterized protein</fullName>
    </submittedName>
</protein>
<name>A0A3A8GZ21_9BACT</name>
<evidence type="ECO:0000313" key="2">
    <source>
        <dbReference type="Proteomes" id="UP000268094"/>
    </source>
</evidence>
<organism evidence="1 2">
    <name type="scientific">Corallococcus terminator</name>
    <dbReference type="NCBI Taxonomy" id="2316733"/>
    <lineage>
        <taxon>Bacteria</taxon>
        <taxon>Pseudomonadati</taxon>
        <taxon>Myxococcota</taxon>
        <taxon>Myxococcia</taxon>
        <taxon>Myxococcales</taxon>
        <taxon>Cystobacterineae</taxon>
        <taxon>Myxococcaceae</taxon>
        <taxon>Corallococcus</taxon>
    </lineage>
</organism>
<dbReference type="Proteomes" id="UP000268094">
    <property type="component" value="Unassembled WGS sequence"/>
</dbReference>
<dbReference type="RefSeq" id="WP_208726814.1">
    <property type="nucleotide sequence ID" value="NZ_RAVZ01000848.1"/>
</dbReference>